<feature type="transmembrane region" description="Helical" evidence="1">
    <location>
        <begin position="100"/>
        <end position="123"/>
    </location>
</feature>
<accession>A0A752DTL6</accession>
<feature type="transmembrane region" description="Helical" evidence="1">
    <location>
        <begin position="67"/>
        <end position="88"/>
    </location>
</feature>
<reference evidence="2" key="2">
    <citation type="submission" date="2018-07" db="EMBL/GenBank/DDBJ databases">
        <authorList>
            <consortium name="NCBI Pathogen Detection Project"/>
        </authorList>
    </citation>
    <scope>NUCLEOTIDE SEQUENCE</scope>
    <source>
        <strain evidence="2">Salmonella enterica</strain>
    </source>
</reference>
<protein>
    <submittedName>
        <fullName evidence="2">Uncharacterized protein</fullName>
    </submittedName>
</protein>
<keyword evidence="1" id="KW-1133">Transmembrane helix</keyword>
<organism evidence="2">
    <name type="scientific">Salmonella typhimurium</name>
    <dbReference type="NCBI Taxonomy" id="90371"/>
    <lineage>
        <taxon>Bacteria</taxon>
        <taxon>Pseudomonadati</taxon>
        <taxon>Pseudomonadota</taxon>
        <taxon>Gammaproteobacteria</taxon>
        <taxon>Enterobacterales</taxon>
        <taxon>Enterobacteriaceae</taxon>
        <taxon>Salmonella</taxon>
    </lineage>
</organism>
<reference evidence="2" key="1">
    <citation type="journal article" date="2018" name="Genome Biol.">
        <title>SKESA: strategic k-mer extension for scrupulous assemblies.</title>
        <authorList>
            <person name="Souvorov A."/>
            <person name="Agarwala R."/>
            <person name="Lipman D.J."/>
        </authorList>
    </citation>
    <scope>NUCLEOTIDE SEQUENCE</scope>
    <source>
        <strain evidence="2">Salmonella enterica</strain>
    </source>
</reference>
<feature type="non-terminal residue" evidence="2">
    <location>
        <position position="1"/>
    </location>
</feature>
<proteinExistence type="predicted"/>
<gene>
    <name evidence="2" type="ORF">G9X40_005079</name>
</gene>
<dbReference type="EMBL" id="DAAWCQ010000201">
    <property type="protein sequence ID" value="HAF7264553.1"/>
    <property type="molecule type" value="Genomic_DNA"/>
</dbReference>
<name>A0A752DTL6_SALTM</name>
<evidence type="ECO:0000256" key="1">
    <source>
        <dbReference type="SAM" id="Phobius"/>
    </source>
</evidence>
<feature type="non-terminal residue" evidence="2">
    <location>
        <position position="148"/>
    </location>
</feature>
<sequence length="148" mass="16872">CIVLFYEIGVWSTDNLKTTLVWVITYAFVTIFETHKIKSSKYYFKSQIKETIGLSALLTFILELQSFSFAIEFIIYPIMLFLGLLAVVANTKKETEKIGATIKVVLGVFVIFYFAHSFFVSIMSPSVTFSWANLTELLTPVLLSFSFM</sequence>
<evidence type="ECO:0000313" key="2">
    <source>
        <dbReference type="EMBL" id="HAF7264553.1"/>
    </source>
</evidence>
<keyword evidence="1" id="KW-0812">Transmembrane</keyword>
<keyword evidence="1" id="KW-0472">Membrane</keyword>
<comment type="caution">
    <text evidence="2">The sequence shown here is derived from an EMBL/GenBank/DDBJ whole genome shotgun (WGS) entry which is preliminary data.</text>
</comment>
<dbReference type="AlphaFoldDB" id="A0A752DTL6"/>